<accession>M1ZJH9</accession>
<dbReference type="Gene3D" id="3.20.20.70">
    <property type="entry name" value="Aldolase class I"/>
    <property type="match status" value="1"/>
</dbReference>
<reference evidence="1 2" key="1">
    <citation type="submission" date="2016-11" db="EMBL/GenBank/DDBJ databases">
        <authorList>
            <person name="Manzoor S."/>
        </authorList>
    </citation>
    <scope>NUCLEOTIDE SEQUENCE [LARGE SCALE GENOMIC DNA]</scope>
    <source>
        <strain evidence="1">Clostridium ultunense strain Esp</strain>
    </source>
</reference>
<name>M1ZJH9_9FIRM</name>
<dbReference type="SUPFAM" id="SSF51569">
    <property type="entry name" value="Aldolase"/>
    <property type="match status" value="1"/>
</dbReference>
<dbReference type="PANTHER" id="PTHR47916">
    <property type="entry name" value="FRUCTOSE-BISPHOSPHATE ALDOLASE CLASS 1"/>
    <property type="match status" value="1"/>
</dbReference>
<sequence length="261" mass="27628">MDKTRRMSRIFKGNGKSLIVAMDHGTFNGASPAIENPGETIKKIVKGGADAAIVNLGVAKKFAKELAPIGLIARLDMPPTFLGKGHDSTLIFDVEYALRLGADAVIINVGIGNGVEHKAIPALAKVVNYCDSVGMPLCAEVIPGGFDAGMAIRTLENVARCNRIVCELGPDFIKTPYVPGFKKVVKETFCPLVILGGPKTDNLEEFLGLIKNSLDEGALGVAMGRNIWGAEDPVNMTRAIASLIHENASVDEAYGILKGGN</sequence>
<dbReference type="GO" id="GO:0004332">
    <property type="term" value="F:fructose-bisphosphate aldolase activity"/>
    <property type="evidence" value="ECO:0007669"/>
    <property type="project" value="InterPro"/>
</dbReference>
<dbReference type="InterPro" id="IPR041720">
    <property type="entry name" value="FbaB-like"/>
</dbReference>
<dbReference type="EMBL" id="LT669839">
    <property type="protein sequence ID" value="SHD75943.1"/>
    <property type="molecule type" value="Genomic_DNA"/>
</dbReference>
<protein>
    <submittedName>
        <fullName evidence="1">Putative 2-amino-3,7-dideoxy-D-threo-hept-6-ulosonate synthase</fullName>
    </submittedName>
</protein>
<dbReference type="InterPro" id="IPR002915">
    <property type="entry name" value="DeoC/FbaB/LacD_aldolase"/>
</dbReference>
<evidence type="ECO:0000313" key="1">
    <source>
        <dbReference type="EMBL" id="SHD75943.1"/>
    </source>
</evidence>
<dbReference type="Pfam" id="PF01791">
    <property type="entry name" value="DeoC"/>
    <property type="match status" value="1"/>
</dbReference>
<dbReference type="InterPro" id="IPR050456">
    <property type="entry name" value="DeoC/FbaB_aldolase"/>
</dbReference>
<dbReference type="PANTHER" id="PTHR47916:SF1">
    <property type="entry name" value="3-HYDROXY-5-PHOSPHONOOXYPENTANE-2,4-DIONE THIOLASE"/>
    <property type="match status" value="1"/>
</dbReference>
<gene>
    <name evidence="1" type="ORF">CUESP1_0558</name>
</gene>
<dbReference type="PIRSF" id="PIRSF038992">
    <property type="entry name" value="Aldolase_Ia"/>
    <property type="match status" value="1"/>
</dbReference>
<proteinExistence type="predicted"/>
<dbReference type="HOGENOM" id="CLU_057069_2_0_9"/>
<dbReference type="RefSeq" id="WP_005584076.1">
    <property type="nucleotide sequence ID" value="NZ_LT669839.1"/>
</dbReference>
<organism evidence="1 2">
    <name type="scientific">[Clostridium] ultunense Esp</name>
    <dbReference type="NCBI Taxonomy" id="1288971"/>
    <lineage>
        <taxon>Bacteria</taxon>
        <taxon>Bacillati</taxon>
        <taxon>Bacillota</taxon>
        <taxon>Tissierellia</taxon>
        <taxon>Tissierellales</taxon>
        <taxon>Tepidimicrobiaceae</taxon>
        <taxon>Schnuerera</taxon>
    </lineage>
</organism>
<evidence type="ECO:0000313" key="2">
    <source>
        <dbReference type="Proteomes" id="UP000245423"/>
    </source>
</evidence>
<keyword evidence="2" id="KW-1185">Reference proteome</keyword>
<dbReference type="SMART" id="SM01133">
    <property type="entry name" value="DeoC"/>
    <property type="match status" value="1"/>
</dbReference>
<dbReference type="Proteomes" id="UP000245423">
    <property type="component" value="Chromosome 1"/>
</dbReference>
<dbReference type="InterPro" id="IPR013785">
    <property type="entry name" value="Aldolase_TIM"/>
</dbReference>
<dbReference type="OrthoDB" id="5915071at2"/>
<dbReference type="AlphaFoldDB" id="M1ZJH9"/>